<feature type="region of interest" description="Disordered" evidence="1">
    <location>
        <begin position="427"/>
        <end position="511"/>
    </location>
</feature>
<dbReference type="InParanoid" id="E3K2U6"/>
<dbReference type="HOGENOM" id="CLU_363344_0_0_1"/>
<dbReference type="EMBL" id="DS178270">
    <property type="protein sequence ID" value="EFP78665.1"/>
    <property type="molecule type" value="Genomic_DNA"/>
</dbReference>
<feature type="region of interest" description="Disordered" evidence="1">
    <location>
        <begin position="593"/>
        <end position="620"/>
    </location>
</feature>
<dbReference type="VEuPathDB" id="FungiDB:PGTG_04621"/>
<dbReference type="AlphaFoldDB" id="E3K2U6"/>
<feature type="compositionally biased region" description="Pro residues" evidence="1">
    <location>
        <begin position="430"/>
        <end position="446"/>
    </location>
</feature>
<feature type="compositionally biased region" description="Acidic residues" evidence="1">
    <location>
        <begin position="83"/>
        <end position="94"/>
    </location>
</feature>
<feature type="compositionally biased region" description="Basic and acidic residues" evidence="1">
    <location>
        <begin position="471"/>
        <end position="480"/>
    </location>
</feature>
<proteinExistence type="predicted"/>
<feature type="region of interest" description="Disordered" evidence="1">
    <location>
        <begin position="390"/>
        <end position="410"/>
    </location>
</feature>
<dbReference type="Proteomes" id="UP000008783">
    <property type="component" value="Unassembled WGS sequence"/>
</dbReference>
<feature type="compositionally biased region" description="Polar residues" evidence="1">
    <location>
        <begin position="262"/>
        <end position="278"/>
    </location>
</feature>
<feature type="compositionally biased region" description="Low complexity" evidence="1">
    <location>
        <begin position="95"/>
        <end position="104"/>
    </location>
</feature>
<feature type="compositionally biased region" description="Basic residues" evidence="1">
    <location>
        <begin position="108"/>
        <end position="127"/>
    </location>
</feature>
<protein>
    <submittedName>
        <fullName evidence="2">Uncharacterized protein</fullName>
    </submittedName>
</protein>
<reference evidence="3" key="2">
    <citation type="journal article" date="2011" name="Proc. Natl. Acad. Sci. U.S.A.">
        <title>Obligate biotrophy features unraveled by the genomic analysis of rust fungi.</title>
        <authorList>
            <person name="Duplessis S."/>
            <person name="Cuomo C.A."/>
            <person name="Lin Y.-C."/>
            <person name="Aerts A."/>
            <person name="Tisserant E."/>
            <person name="Veneault-Fourrey C."/>
            <person name="Joly D.L."/>
            <person name="Hacquard S."/>
            <person name="Amselem J."/>
            <person name="Cantarel B.L."/>
            <person name="Chiu R."/>
            <person name="Coutinho P.M."/>
            <person name="Feau N."/>
            <person name="Field M."/>
            <person name="Frey P."/>
            <person name="Gelhaye E."/>
            <person name="Goldberg J."/>
            <person name="Grabherr M.G."/>
            <person name="Kodira C.D."/>
            <person name="Kohler A."/>
            <person name="Kuees U."/>
            <person name="Lindquist E.A."/>
            <person name="Lucas S.M."/>
            <person name="Mago R."/>
            <person name="Mauceli E."/>
            <person name="Morin E."/>
            <person name="Murat C."/>
            <person name="Pangilinan J.L."/>
            <person name="Park R."/>
            <person name="Pearson M."/>
            <person name="Quesneville H."/>
            <person name="Rouhier N."/>
            <person name="Sakthikumar S."/>
            <person name="Salamov A.A."/>
            <person name="Schmutz J."/>
            <person name="Selles B."/>
            <person name="Shapiro H."/>
            <person name="Tanguay P."/>
            <person name="Tuskan G.A."/>
            <person name="Henrissat B."/>
            <person name="Van de Peer Y."/>
            <person name="Rouze P."/>
            <person name="Ellis J.G."/>
            <person name="Dodds P.N."/>
            <person name="Schein J.E."/>
            <person name="Zhong S."/>
            <person name="Hamelin R.C."/>
            <person name="Grigoriev I.V."/>
            <person name="Szabo L.J."/>
            <person name="Martin F."/>
        </authorList>
    </citation>
    <scope>NUCLEOTIDE SEQUENCE [LARGE SCALE GENOMIC DNA]</scope>
    <source>
        <strain evidence="3">CRL 75-36-700-3 / race SCCL</strain>
    </source>
</reference>
<dbReference type="RefSeq" id="XP_003323084.1">
    <property type="nucleotide sequence ID" value="XM_003323036.1"/>
</dbReference>
<feature type="region of interest" description="Disordered" evidence="1">
    <location>
        <begin position="691"/>
        <end position="732"/>
    </location>
</feature>
<dbReference type="OrthoDB" id="2507498at2759"/>
<feature type="compositionally biased region" description="Basic residues" evidence="1">
    <location>
        <begin position="1"/>
        <end position="13"/>
    </location>
</feature>
<feature type="compositionally biased region" description="Polar residues" evidence="1">
    <location>
        <begin position="130"/>
        <end position="142"/>
    </location>
</feature>
<accession>E3K2U6</accession>
<evidence type="ECO:0000313" key="2">
    <source>
        <dbReference type="EMBL" id="EFP78665.1"/>
    </source>
</evidence>
<feature type="region of interest" description="Disordered" evidence="1">
    <location>
        <begin position="1"/>
        <end position="142"/>
    </location>
</feature>
<dbReference type="KEGG" id="pgr:PGTG_04621"/>
<feature type="compositionally biased region" description="Basic and acidic residues" evidence="1">
    <location>
        <begin position="593"/>
        <end position="602"/>
    </location>
</feature>
<gene>
    <name evidence="2" type="ORF">PGTG_04621</name>
</gene>
<keyword evidence="3" id="KW-1185">Reference proteome</keyword>
<feature type="region of interest" description="Disordered" evidence="1">
    <location>
        <begin position="229"/>
        <end position="341"/>
    </location>
</feature>
<dbReference type="GeneID" id="10536518"/>
<feature type="compositionally biased region" description="Basic and acidic residues" evidence="1">
    <location>
        <begin position="244"/>
        <end position="255"/>
    </location>
</feature>
<organism evidence="2 3">
    <name type="scientific">Puccinia graminis f. sp. tritici (strain CRL 75-36-700-3 / race SCCL)</name>
    <name type="common">Black stem rust fungus</name>
    <dbReference type="NCBI Taxonomy" id="418459"/>
    <lineage>
        <taxon>Eukaryota</taxon>
        <taxon>Fungi</taxon>
        <taxon>Dikarya</taxon>
        <taxon>Basidiomycota</taxon>
        <taxon>Pucciniomycotina</taxon>
        <taxon>Pucciniomycetes</taxon>
        <taxon>Pucciniales</taxon>
        <taxon>Pucciniaceae</taxon>
        <taxon>Puccinia</taxon>
    </lineage>
</organism>
<evidence type="ECO:0000313" key="3">
    <source>
        <dbReference type="Proteomes" id="UP000008783"/>
    </source>
</evidence>
<sequence length="769" mass="85974">MARSATGRKHPARKQPYFPADAQCMPDNTHQEDPSPPIRKTRSGKVFTAPAEGETQRPTLRRPPISRVKKSKRKAREGSSSDSDYDVSESEPPESDSVVSVTESNQSKRPKPNSKRKSKQPKKKCRQGKGPSTLTKTKQPETSAFDFTFQTSGPAFPAGPPARFPWNCILPAPNQPASALHSCFSKASDAQLKSILSWVGVPGAGKDRADLIKMCVAYAALIRKIPSTSANATAGPSAPSKQPAADRDVEVETHRSAGTPFKQVSTTVTEINTPSSLPRLNHAHDSVAPDSPRPHHSSNSAMRTHQSDHDQQTPCNGVASSDREATPRGTRTALPGQPLMSTEFKKSDDFHSQILEILTSHSEDLMLILQNQRETNEKIDGLWEHLNQNASKRATRSRRNPSDDKQPAIPRTGTLKELVHHHFQALFGLRPPPGSRAPPRVPPLPPTAAEKKRWLQNQSADHDTGTPMSQSHRETSEHRSSPGHSNLSTSDEDRDPQYPYLEGPGHPDASQEELKIMYNMLRDKHMRRFRMDFTAAMSVPINQFCLTVARDIFLALLECKEYEGLHPEEQKSEVIFEQLRGYAEDRLARSYRESKWPSEKQSQKAAKQNRNARRGNLKNQRIQTAVQVGLQGLIPLIQKACSDDETDDEVEQIRSPTSKSQVQKYCKVRHLPWRSKDLTTIFQWLDQQREIQSQSNPKGRQGNLPRIRRRPIPPINSTIPPGEGLPKGSFDQEWLDSQDTFSVEALNIVQNSDTHIKKALRKVKNKGAQ</sequence>
<reference key="1">
    <citation type="submission" date="2007-01" db="EMBL/GenBank/DDBJ databases">
        <title>The Genome Sequence of Puccinia graminis f. sp. tritici Strain CRL 75-36-700-3.</title>
        <authorList>
            <consortium name="The Broad Institute Genome Sequencing Platform"/>
            <person name="Birren B."/>
            <person name="Lander E."/>
            <person name="Galagan J."/>
            <person name="Nusbaum C."/>
            <person name="Devon K."/>
            <person name="Cuomo C."/>
            <person name="Jaffe D."/>
            <person name="Butler J."/>
            <person name="Alvarez P."/>
            <person name="Gnerre S."/>
            <person name="Grabherr M."/>
            <person name="Mauceli E."/>
            <person name="Brockman W."/>
            <person name="Young S."/>
            <person name="LaButti K."/>
            <person name="Sykes S."/>
            <person name="DeCaprio D."/>
            <person name="Crawford M."/>
            <person name="Koehrsen M."/>
            <person name="Engels R."/>
            <person name="Montgomery P."/>
            <person name="Pearson M."/>
            <person name="Howarth C."/>
            <person name="Larson L."/>
            <person name="White J."/>
            <person name="Zeng Q."/>
            <person name="Kodira C."/>
            <person name="Yandava C."/>
            <person name="Alvarado L."/>
            <person name="O'Leary S."/>
            <person name="Szabo L."/>
            <person name="Dean R."/>
            <person name="Schein J."/>
        </authorList>
    </citation>
    <scope>NUCLEOTIDE SEQUENCE</scope>
    <source>
        <strain>CRL 75-36-700-3</strain>
    </source>
</reference>
<evidence type="ECO:0000256" key="1">
    <source>
        <dbReference type="SAM" id="MobiDB-lite"/>
    </source>
</evidence>
<name>E3K2U6_PUCGT</name>